<feature type="transmembrane region" description="Helical" evidence="1">
    <location>
        <begin position="106"/>
        <end position="122"/>
    </location>
</feature>
<dbReference type="RefSeq" id="WP_009558843.1">
    <property type="nucleotide sequence ID" value="NZ_AYZN01000004.1"/>
</dbReference>
<keyword evidence="1" id="KW-1133">Transmembrane helix</keyword>
<dbReference type="STRING" id="1423790.BN53_08805"/>
<dbReference type="PATRIC" id="fig|1423790.3.peg.1403"/>
<feature type="transmembrane region" description="Helical" evidence="1">
    <location>
        <begin position="418"/>
        <end position="441"/>
    </location>
</feature>
<evidence type="ECO:0000256" key="1">
    <source>
        <dbReference type="SAM" id="Phobius"/>
    </source>
</evidence>
<accession>I7JX12</accession>
<gene>
    <name evidence="2" type="ORF">BN53_08805</name>
</gene>
<feature type="transmembrane region" description="Helical" evidence="1">
    <location>
        <begin position="134"/>
        <end position="157"/>
    </location>
</feature>
<comment type="caution">
    <text evidence="2">The sequence shown here is derived from an EMBL/GenBank/DDBJ whole genome shotgun (WGS) entry which is preliminary data.</text>
</comment>
<dbReference type="OrthoDB" id="2320327at2"/>
<feature type="transmembrane region" description="Helical" evidence="1">
    <location>
        <begin position="453"/>
        <end position="472"/>
    </location>
</feature>
<protein>
    <submittedName>
        <fullName evidence="2">Uncharacterized protein</fullName>
    </submittedName>
</protein>
<dbReference type="Pfam" id="PF13425">
    <property type="entry name" value="O-antigen_lig"/>
    <property type="match status" value="1"/>
</dbReference>
<dbReference type="Proteomes" id="UP000009311">
    <property type="component" value="Unassembled WGS sequence"/>
</dbReference>
<feature type="transmembrane region" description="Helical" evidence="1">
    <location>
        <begin position="163"/>
        <end position="179"/>
    </location>
</feature>
<keyword evidence="1" id="KW-0472">Membrane</keyword>
<feature type="transmembrane region" description="Helical" evidence="1">
    <location>
        <begin position="7"/>
        <end position="25"/>
    </location>
</feature>
<organism evidence="2 3">
    <name type="scientific">Lactobacillus pasteurii DSM 23907 = CRBIP 24.76</name>
    <dbReference type="NCBI Taxonomy" id="1423790"/>
    <lineage>
        <taxon>Bacteria</taxon>
        <taxon>Bacillati</taxon>
        <taxon>Bacillota</taxon>
        <taxon>Bacilli</taxon>
        <taxon>Lactobacillales</taxon>
        <taxon>Lactobacillaceae</taxon>
        <taxon>Lactobacillus</taxon>
    </lineage>
</organism>
<feature type="transmembrane region" description="Helical" evidence="1">
    <location>
        <begin position="186"/>
        <end position="210"/>
    </location>
</feature>
<keyword evidence="1" id="KW-0812">Transmembrane</keyword>
<feature type="transmembrane region" description="Helical" evidence="1">
    <location>
        <begin position="268"/>
        <end position="288"/>
    </location>
</feature>
<feature type="transmembrane region" description="Helical" evidence="1">
    <location>
        <begin position="478"/>
        <end position="496"/>
    </location>
</feature>
<evidence type="ECO:0000313" key="2">
    <source>
        <dbReference type="EMBL" id="CCI84300.1"/>
    </source>
</evidence>
<feature type="transmembrane region" description="Helical" evidence="1">
    <location>
        <begin position="68"/>
        <end position="86"/>
    </location>
</feature>
<feature type="transmembrane region" description="Helical" evidence="1">
    <location>
        <begin position="37"/>
        <end position="56"/>
    </location>
</feature>
<dbReference type="eggNOG" id="ENOG5033T01">
    <property type="taxonomic scope" value="Bacteria"/>
</dbReference>
<dbReference type="EMBL" id="CAKD01000001">
    <property type="protein sequence ID" value="CCI84300.1"/>
    <property type="molecule type" value="Genomic_DNA"/>
</dbReference>
<dbReference type="InterPro" id="IPR049504">
    <property type="entry name" value="O-antigen_lig"/>
</dbReference>
<evidence type="ECO:0000313" key="3">
    <source>
        <dbReference type="Proteomes" id="UP000009311"/>
    </source>
</evidence>
<proteinExistence type="predicted"/>
<dbReference type="AlphaFoldDB" id="I7JX12"/>
<sequence length="503" mass="57749">MNAKIKNIIFYFILLQPFLDFYWFYNGKLADILPFTLPTIFRILACGVIFLMFYSQKSNWQKLGKNKWLIVYLCLLIAYCLAHLIHVKTFTSVNPNDYNYSTTSEIFYLIRMFLPLFVLYLTKELSFTKESFKGLIQLLSLIFSATIVLSNLFVISLRSYGDGFISANIFSWFSGKIGYSHLASKGFFNFSNMISAVLFMLLPLIIYYLLSEFDWKILLTTTIQALAMVEIGTKVALAGLIGGIIICLIVYLLHVFLFKDAKLNKKAILALVAIEVGGLAITPFTPAIQRYRYENYLAQLSDHNLKAENAQLEKGLAKASTKKEKDEFLKGFIRKNYKAYALNPKFVFKSYSYQYDPEFWLGIMKEPGDLRLQNRHLEIAMLNQVRATNNNRLDKVLGISYTRESNIFNLERDFLSQVYSLGWLGMLLFVGPYLAILLYAIINWLARKENRNFLTSSLLVAISFMLAAAFFSGNVMDFLTSSFILAFVSGYLLSLFKKNKFTA</sequence>
<reference evidence="2 3" key="1">
    <citation type="submission" date="2012-06" db="EMBL/GenBank/DDBJ databases">
        <title>Draft Genome Sequence of Lactobacillus pasteurii CRBIP 24.76T.</title>
        <authorList>
            <person name="Cousin S."/>
            <person name="Bouchier C."/>
            <person name="Loux V."/>
            <person name="Ma L."/>
            <person name="Creno S."/>
            <person name="Bizet C."/>
            <person name="Clermont D."/>
        </authorList>
    </citation>
    <scope>NUCLEOTIDE SEQUENCE [LARGE SCALE GENOMIC DNA]</scope>
    <source>
        <strain evidence="3">CRBIP 24.76T</strain>
    </source>
</reference>
<feature type="transmembrane region" description="Helical" evidence="1">
    <location>
        <begin position="235"/>
        <end position="256"/>
    </location>
</feature>
<name>I7JX12_9LACO</name>
<keyword evidence="3" id="KW-1185">Reference proteome</keyword>